<dbReference type="InterPro" id="IPR051909">
    <property type="entry name" value="MFP_Cation_Efflux"/>
</dbReference>
<proteinExistence type="predicted"/>
<dbReference type="Gene3D" id="2.40.50.100">
    <property type="match status" value="1"/>
</dbReference>
<feature type="transmembrane region" description="Helical" evidence="2">
    <location>
        <begin position="39"/>
        <end position="58"/>
    </location>
</feature>
<protein>
    <submittedName>
        <fullName evidence="4">HlyD family efflux transporter periplasmic adaptor subunit</fullName>
    </submittedName>
</protein>
<evidence type="ECO:0000256" key="2">
    <source>
        <dbReference type="SAM" id="Phobius"/>
    </source>
</evidence>
<keyword evidence="2" id="KW-0812">Transmembrane</keyword>
<evidence type="ECO:0000256" key="3">
    <source>
        <dbReference type="SAM" id="SignalP"/>
    </source>
</evidence>
<dbReference type="Proteomes" id="UP000287798">
    <property type="component" value="Unassembled WGS sequence"/>
</dbReference>
<dbReference type="PANTHER" id="PTHR30097:SF4">
    <property type="entry name" value="SLR6042 PROTEIN"/>
    <property type="match status" value="1"/>
</dbReference>
<evidence type="ECO:0000256" key="1">
    <source>
        <dbReference type="ARBA" id="ARBA00022448"/>
    </source>
</evidence>
<comment type="caution">
    <text evidence="4">The sequence shown here is derived from an EMBL/GenBank/DDBJ whole genome shotgun (WGS) entry which is preliminary data.</text>
</comment>
<dbReference type="GO" id="GO:0030313">
    <property type="term" value="C:cell envelope"/>
    <property type="evidence" value="ECO:0007669"/>
    <property type="project" value="TreeGrafter"/>
</dbReference>
<evidence type="ECO:0000313" key="4">
    <source>
        <dbReference type="EMBL" id="RRQ21688.1"/>
    </source>
</evidence>
<accession>A0A426QIW2</accession>
<reference evidence="4 5" key="1">
    <citation type="journal article" date="2010" name="Int. J. Syst. Evol. Microbiol.">
        <title>Thiohalobacter thiocyanaticus gen. nov., sp. nov., a moderately halophilic, sulfur-oxidizing gammaproteobacterium from hypersaline lakes, that utilizes thiocyanate.</title>
        <authorList>
            <person name="Sorokin D.Y."/>
            <person name="Kovaleva O.L."/>
            <person name="Tourova T.P."/>
            <person name="Muyzer G."/>
        </authorList>
    </citation>
    <scope>NUCLEOTIDE SEQUENCE [LARGE SCALE GENOMIC DNA]</scope>
    <source>
        <strain evidence="4 5">Hrh1</strain>
    </source>
</reference>
<keyword evidence="3" id="KW-0732">Signal</keyword>
<keyword evidence="2" id="KW-1133">Transmembrane helix</keyword>
<keyword evidence="5" id="KW-1185">Reference proteome</keyword>
<name>A0A426QIW2_9GAMM</name>
<dbReference type="AlphaFoldDB" id="A0A426QIW2"/>
<feature type="signal peptide" evidence="3">
    <location>
        <begin position="1"/>
        <end position="23"/>
    </location>
</feature>
<sequence>MLPCVIASARLAACGCGCGSAAAVPAAARMPVPARDSRRMMLFFPVIGFIPLFGFFRWGDAIAAGMSNACASIPCGRITRACVHGCECLRFFVSHRNGGMKHTVGLEQGFPLVTANSPWHVCCYHRMQLRLATANKDPGANMSATGFITRVWLLFWLLAGAAHAHSDASGFAEEMSRFGGGSEAQGPRRYAAQVRVDPRHIAGVVLKVNARIVDLNDLYVGRPVREGELLAEYESAELETVQRSYAETYANMEYIREISVTAEEKLIEGRMNLQWRGLYPEDIEKLEQSRDPVKRLRVKSPRSGYLLEVNVTEGQVVNPGAQSGLFNLSGTTLMRIASDQAVTVDVELPLAVAAGLSPGDTAWLYPTPSAPPLEASVAEVVPLVEGSGLRRTVRLEPLASPRLLGLRDGQRLSVSLQPEQMQQEEAGHAH</sequence>
<dbReference type="PANTHER" id="PTHR30097">
    <property type="entry name" value="CATION EFFLUX SYSTEM PROTEIN CUSB"/>
    <property type="match status" value="1"/>
</dbReference>
<gene>
    <name evidence="4" type="ORF">D6C00_06820</name>
</gene>
<keyword evidence="2" id="KW-0472">Membrane</keyword>
<feature type="chain" id="PRO_5019119436" evidence="3">
    <location>
        <begin position="24"/>
        <end position="430"/>
    </location>
</feature>
<dbReference type="GO" id="GO:0060003">
    <property type="term" value="P:copper ion export"/>
    <property type="evidence" value="ECO:0007669"/>
    <property type="project" value="TreeGrafter"/>
</dbReference>
<dbReference type="EMBL" id="QZMU01000001">
    <property type="protein sequence ID" value="RRQ21688.1"/>
    <property type="molecule type" value="Genomic_DNA"/>
</dbReference>
<dbReference type="GO" id="GO:0015679">
    <property type="term" value="P:plasma membrane copper ion transport"/>
    <property type="evidence" value="ECO:0007669"/>
    <property type="project" value="TreeGrafter"/>
</dbReference>
<evidence type="ECO:0000313" key="5">
    <source>
        <dbReference type="Proteomes" id="UP000287798"/>
    </source>
</evidence>
<organism evidence="4 5">
    <name type="scientific">Thiohalobacter thiocyanaticus</name>
    <dbReference type="NCBI Taxonomy" id="585455"/>
    <lineage>
        <taxon>Bacteria</taxon>
        <taxon>Pseudomonadati</taxon>
        <taxon>Pseudomonadota</taxon>
        <taxon>Gammaproteobacteria</taxon>
        <taxon>Thiohalobacterales</taxon>
        <taxon>Thiohalobacteraceae</taxon>
        <taxon>Thiohalobacter</taxon>
    </lineage>
</organism>
<keyword evidence="1" id="KW-0813">Transport</keyword>